<sequence length="660" mass="72906">MAARAEPAAVSDPTQSFTEKTEPFPESEMDARLQSIRIQRQSFKADDAAPVHLDELVVPPDKGIRILVRPLRSRSVSPASHDNCEWLALHAEVASPESPSRPQHTVLAVTQTSKDIKFSVRVPGGGSRAGDSSGSEAHGPTLWCEMYYDTESDHQIFVNKSDLPITLTRVSQLPPMSPGTEHTVVPFIPKKLPPGTWRIKVDDIDVLDFRIVEMRPALMRIATTSSSGTSSSLNEMVNSSGKRSFVADEDDPTGPDARRIRGTDGSPSSRKQDGVIEFLPSNADKLVFTLPTASNSKSQELVPFNGQPLLDMQPGDTVQIPGGCELDQYRITKRDLIASTALSSVFKSTAEHFNIPPNSIITVKVLKTRAAPSYNGLIKPLENERNVIRQAEGWQREFQSHGYLQHDHIPKLYGGDARYLSLYMEHVDAHDLTIQGTWRGKNNDYFVGTKADAMRILRDISGALNYIHSRHLVHNDIKPSNILFSPERGAVLCDFGLSAHTRSSPTAGGTPYYVPPEYIGNKQRGPAGDVWALGVTMLYVLRKLPWPESRMRRRENQRPLFWMIADLHRTAAQARGGAQAVMGGRPGAGSQVPPSAVVQMQTWLNEVKEARDKLDPLDKLQGLVGKMLAPNPAQRISAWRIMTELFAEQAPQPKQQPTPA</sequence>
<dbReference type="SMART" id="SM00220">
    <property type="entry name" value="S_TKc"/>
    <property type="match status" value="1"/>
</dbReference>
<dbReference type="GO" id="GO:0005524">
    <property type="term" value="F:ATP binding"/>
    <property type="evidence" value="ECO:0007669"/>
    <property type="project" value="InterPro"/>
</dbReference>
<dbReference type="PROSITE" id="PS50011">
    <property type="entry name" value="PROTEIN_KINASE_DOM"/>
    <property type="match status" value="1"/>
</dbReference>
<dbReference type="GeneID" id="20349021"/>
<dbReference type="Proteomes" id="UP000006039">
    <property type="component" value="Unassembled WGS sequence"/>
</dbReference>
<dbReference type="PANTHER" id="PTHR24359:SF1">
    <property type="entry name" value="INHIBITOR OF NUCLEAR FACTOR KAPPA-B KINASE EPSILON SUBUNIT HOMOLOG 1-RELATED"/>
    <property type="match status" value="1"/>
</dbReference>
<reference evidence="4" key="5">
    <citation type="submission" date="2018-04" db="UniProtKB">
        <authorList>
            <consortium name="EnsemblFungi"/>
        </authorList>
    </citation>
    <scope>IDENTIFICATION</scope>
    <source>
        <strain evidence="4">R3-111a-1</strain>
    </source>
</reference>
<keyword evidence="3" id="KW-0418">Kinase</keyword>
<dbReference type="EnsemblFungi" id="EJT74725">
    <property type="protein sequence ID" value="EJT74725"/>
    <property type="gene ID" value="GGTG_08563"/>
</dbReference>
<accession>J3P4X7</accession>
<dbReference type="Pfam" id="PF00069">
    <property type="entry name" value="Pkinase"/>
    <property type="match status" value="1"/>
</dbReference>
<evidence type="ECO:0000259" key="2">
    <source>
        <dbReference type="PROSITE" id="PS50011"/>
    </source>
</evidence>
<organism evidence="3">
    <name type="scientific">Gaeumannomyces tritici (strain R3-111a-1)</name>
    <name type="common">Wheat and barley take-all root rot fungus</name>
    <name type="synonym">Gaeumannomyces graminis var. tritici</name>
    <dbReference type="NCBI Taxonomy" id="644352"/>
    <lineage>
        <taxon>Eukaryota</taxon>
        <taxon>Fungi</taxon>
        <taxon>Dikarya</taxon>
        <taxon>Ascomycota</taxon>
        <taxon>Pezizomycotina</taxon>
        <taxon>Sordariomycetes</taxon>
        <taxon>Sordariomycetidae</taxon>
        <taxon>Magnaporthales</taxon>
        <taxon>Magnaporthaceae</taxon>
        <taxon>Gaeumannomyces</taxon>
    </lineage>
</organism>
<dbReference type="InterPro" id="IPR011009">
    <property type="entry name" value="Kinase-like_dom_sf"/>
</dbReference>
<dbReference type="RefSeq" id="XP_009224669.1">
    <property type="nucleotide sequence ID" value="XM_009226405.1"/>
</dbReference>
<feature type="domain" description="Protein kinase" evidence="2">
    <location>
        <begin position="331"/>
        <end position="647"/>
    </location>
</feature>
<dbReference type="VEuPathDB" id="FungiDB:GGTG_08563"/>
<feature type="compositionally biased region" description="Polar residues" evidence="1">
    <location>
        <begin position="233"/>
        <end position="242"/>
    </location>
</feature>
<dbReference type="STRING" id="644352.J3P4X7"/>
<proteinExistence type="predicted"/>
<name>J3P4X7_GAET3</name>
<dbReference type="EMBL" id="GL385398">
    <property type="protein sequence ID" value="EJT74725.1"/>
    <property type="molecule type" value="Genomic_DNA"/>
</dbReference>
<dbReference type="Gene3D" id="1.10.510.10">
    <property type="entry name" value="Transferase(Phosphotransferase) domain 1"/>
    <property type="match status" value="1"/>
</dbReference>
<feature type="region of interest" description="Disordered" evidence="1">
    <location>
        <begin position="224"/>
        <end position="275"/>
    </location>
</feature>
<dbReference type="PROSITE" id="PS00108">
    <property type="entry name" value="PROTEIN_KINASE_ST"/>
    <property type="match status" value="1"/>
</dbReference>
<evidence type="ECO:0000313" key="4">
    <source>
        <dbReference type="EnsemblFungi" id="EJT74725"/>
    </source>
</evidence>
<reference evidence="5" key="1">
    <citation type="submission" date="2010-07" db="EMBL/GenBank/DDBJ databases">
        <title>The genome sequence of Gaeumannomyces graminis var. tritici strain R3-111a-1.</title>
        <authorList>
            <consortium name="The Broad Institute Genome Sequencing Platform"/>
            <person name="Ma L.-J."/>
            <person name="Dead R."/>
            <person name="Young S."/>
            <person name="Zeng Q."/>
            <person name="Koehrsen M."/>
            <person name="Alvarado L."/>
            <person name="Berlin A."/>
            <person name="Chapman S.B."/>
            <person name="Chen Z."/>
            <person name="Freedman E."/>
            <person name="Gellesch M."/>
            <person name="Goldberg J."/>
            <person name="Griggs A."/>
            <person name="Gujja S."/>
            <person name="Heilman E.R."/>
            <person name="Heiman D."/>
            <person name="Hepburn T."/>
            <person name="Howarth C."/>
            <person name="Jen D."/>
            <person name="Larson L."/>
            <person name="Mehta T."/>
            <person name="Neiman D."/>
            <person name="Pearson M."/>
            <person name="Roberts A."/>
            <person name="Saif S."/>
            <person name="Shea T."/>
            <person name="Shenoy N."/>
            <person name="Sisk P."/>
            <person name="Stolte C."/>
            <person name="Sykes S."/>
            <person name="Walk T."/>
            <person name="White J."/>
            <person name="Yandava C."/>
            <person name="Haas B."/>
            <person name="Nusbaum C."/>
            <person name="Birren B."/>
        </authorList>
    </citation>
    <scope>NUCLEOTIDE SEQUENCE [LARGE SCALE GENOMIC DNA]</scope>
    <source>
        <strain evidence="5">R3-111a-1</strain>
    </source>
</reference>
<protein>
    <submittedName>
        <fullName evidence="3">CAMK protein kinase</fullName>
    </submittedName>
</protein>
<evidence type="ECO:0000313" key="5">
    <source>
        <dbReference type="Proteomes" id="UP000006039"/>
    </source>
</evidence>
<dbReference type="GO" id="GO:0051094">
    <property type="term" value="P:positive regulation of developmental process"/>
    <property type="evidence" value="ECO:0007669"/>
    <property type="project" value="UniProtKB-ARBA"/>
</dbReference>
<dbReference type="InterPro" id="IPR000719">
    <property type="entry name" value="Prot_kinase_dom"/>
</dbReference>
<dbReference type="eggNOG" id="KOG0032">
    <property type="taxonomic scope" value="Eukaryota"/>
</dbReference>
<evidence type="ECO:0000313" key="3">
    <source>
        <dbReference type="EMBL" id="EJT74725.1"/>
    </source>
</evidence>
<dbReference type="AlphaFoldDB" id="J3P4X7"/>
<dbReference type="PANTHER" id="PTHR24359">
    <property type="entry name" value="SERINE/THREONINE-PROTEIN KINASE SBK1"/>
    <property type="match status" value="1"/>
</dbReference>
<feature type="region of interest" description="Disordered" evidence="1">
    <location>
        <begin position="1"/>
        <end position="31"/>
    </location>
</feature>
<dbReference type="InterPro" id="IPR008271">
    <property type="entry name" value="Ser/Thr_kinase_AS"/>
</dbReference>
<dbReference type="HOGENOM" id="CLU_021323_1_0_1"/>
<dbReference type="GO" id="GO:0004674">
    <property type="term" value="F:protein serine/threonine kinase activity"/>
    <property type="evidence" value="ECO:0007669"/>
    <property type="project" value="TreeGrafter"/>
</dbReference>
<keyword evidence="5" id="KW-1185">Reference proteome</keyword>
<dbReference type="SUPFAM" id="SSF56112">
    <property type="entry name" value="Protein kinase-like (PK-like)"/>
    <property type="match status" value="1"/>
</dbReference>
<reference evidence="3" key="3">
    <citation type="submission" date="2010-09" db="EMBL/GenBank/DDBJ databases">
        <title>Annotation of Gaeumannomyces graminis var. tritici R3-111a-1.</title>
        <authorList>
            <consortium name="The Broad Institute Genome Sequencing Platform"/>
            <person name="Ma L.-J."/>
            <person name="Dead R."/>
            <person name="Young S.K."/>
            <person name="Zeng Q."/>
            <person name="Gargeya S."/>
            <person name="Fitzgerald M."/>
            <person name="Haas B."/>
            <person name="Abouelleil A."/>
            <person name="Alvarado L."/>
            <person name="Arachchi H.M."/>
            <person name="Berlin A."/>
            <person name="Brown A."/>
            <person name="Chapman S.B."/>
            <person name="Chen Z."/>
            <person name="Dunbar C."/>
            <person name="Freedman E."/>
            <person name="Gearin G."/>
            <person name="Gellesch M."/>
            <person name="Goldberg J."/>
            <person name="Griggs A."/>
            <person name="Gujja S."/>
            <person name="Heiman D."/>
            <person name="Howarth C."/>
            <person name="Larson L."/>
            <person name="Lui A."/>
            <person name="MacDonald P.J.P."/>
            <person name="Mehta T."/>
            <person name="Montmayeur A."/>
            <person name="Murphy C."/>
            <person name="Neiman D."/>
            <person name="Pearson M."/>
            <person name="Priest M."/>
            <person name="Roberts A."/>
            <person name="Saif S."/>
            <person name="Shea T."/>
            <person name="Shenoy N."/>
            <person name="Sisk P."/>
            <person name="Stolte C."/>
            <person name="Sykes S."/>
            <person name="Yandava C."/>
            <person name="Wortman J."/>
            <person name="Nusbaum C."/>
            <person name="Birren B."/>
        </authorList>
    </citation>
    <scope>NUCLEOTIDE SEQUENCE</scope>
    <source>
        <strain evidence="3">R3-111a-1</strain>
    </source>
</reference>
<reference evidence="4" key="4">
    <citation type="journal article" date="2015" name="G3 (Bethesda)">
        <title>Genome sequences of three phytopathogenic species of the Magnaporthaceae family of fungi.</title>
        <authorList>
            <person name="Okagaki L.H."/>
            <person name="Nunes C.C."/>
            <person name="Sailsbery J."/>
            <person name="Clay B."/>
            <person name="Brown D."/>
            <person name="John T."/>
            <person name="Oh Y."/>
            <person name="Young N."/>
            <person name="Fitzgerald M."/>
            <person name="Haas B.J."/>
            <person name="Zeng Q."/>
            <person name="Young S."/>
            <person name="Adiconis X."/>
            <person name="Fan L."/>
            <person name="Levin J.Z."/>
            <person name="Mitchell T.K."/>
            <person name="Okubara P.A."/>
            <person name="Farman M.L."/>
            <person name="Kohn L.M."/>
            <person name="Birren B."/>
            <person name="Ma L.-J."/>
            <person name="Dean R.A."/>
        </authorList>
    </citation>
    <scope>NUCLEOTIDE SEQUENCE</scope>
    <source>
        <strain evidence="4">R3-111a-1</strain>
    </source>
</reference>
<reference evidence="3" key="2">
    <citation type="submission" date="2010-07" db="EMBL/GenBank/DDBJ databases">
        <authorList>
            <consortium name="The Broad Institute Genome Sequencing Platform"/>
            <consortium name="Broad Institute Genome Sequencing Center for Infectious Disease"/>
            <person name="Ma L.-J."/>
            <person name="Dead R."/>
            <person name="Young S."/>
            <person name="Zeng Q."/>
            <person name="Koehrsen M."/>
            <person name="Alvarado L."/>
            <person name="Berlin A."/>
            <person name="Chapman S.B."/>
            <person name="Chen Z."/>
            <person name="Freedman E."/>
            <person name="Gellesch M."/>
            <person name="Goldberg J."/>
            <person name="Griggs A."/>
            <person name="Gujja S."/>
            <person name="Heilman E.R."/>
            <person name="Heiman D."/>
            <person name="Hepburn T."/>
            <person name="Howarth C."/>
            <person name="Jen D."/>
            <person name="Larson L."/>
            <person name="Mehta T."/>
            <person name="Neiman D."/>
            <person name="Pearson M."/>
            <person name="Roberts A."/>
            <person name="Saif S."/>
            <person name="Shea T."/>
            <person name="Shenoy N."/>
            <person name="Sisk P."/>
            <person name="Stolte C."/>
            <person name="Sykes S."/>
            <person name="Walk T."/>
            <person name="White J."/>
            <person name="Yandava C."/>
            <person name="Haas B."/>
            <person name="Nusbaum C."/>
            <person name="Birren B."/>
        </authorList>
    </citation>
    <scope>NUCLEOTIDE SEQUENCE</scope>
    <source>
        <strain evidence="3">R3-111a-1</strain>
    </source>
</reference>
<evidence type="ECO:0000256" key="1">
    <source>
        <dbReference type="SAM" id="MobiDB-lite"/>
    </source>
</evidence>
<gene>
    <name evidence="4" type="primary">20349021</name>
    <name evidence="3" type="ORF">GGTG_08563</name>
</gene>
<keyword evidence="3" id="KW-0808">Transferase</keyword>
<dbReference type="OrthoDB" id="346907at2759"/>